<dbReference type="Proteomes" id="UP001500542">
    <property type="component" value="Unassembled WGS sequence"/>
</dbReference>
<proteinExistence type="predicted"/>
<evidence type="ECO:0000313" key="5">
    <source>
        <dbReference type="Proteomes" id="UP001500542"/>
    </source>
</evidence>
<dbReference type="InterPro" id="IPR005184">
    <property type="entry name" value="DUF306_Meta_HslJ"/>
</dbReference>
<keyword evidence="2" id="KW-1133">Transmembrane helix</keyword>
<feature type="region of interest" description="Disordered" evidence="1">
    <location>
        <begin position="70"/>
        <end position="94"/>
    </location>
</feature>
<evidence type="ECO:0000313" key="4">
    <source>
        <dbReference type="EMBL" id="GAA0948522.1"/>
    </source>
</evidence>
<name>A0ABP4BEC1_9ACTN</name>
<comment type="caution">
    <text evidence="4">The sequence shown here is derived from an EMBL/GenBank/DDBJ whole genome shotgun (WGS) entry which is preliminary data.</text>
</comment>
<dbReference type="Gene3D" id="2.40.128.270">
    <property type="match status" value="1"/>
</dbReference>
<feature type="domain" description="DUF306" evidence="3">
    <location>
        <begin position="101"/>
        <end position="195"/>
    </location>
</feature>
<keyword evidence="2" id="KW-0812">Transmembrane</keyword>
<dbReference type="EMBL" id="BAAAHK010000011">
    <property type="protein sequence ID" value="GAA0948522.1"/>
    <property type="molecule type" value="Genomic_DNA"/>
</dbReference>
<accession>A0ABP4BEC1</accession>
<evidence type="ECO:0000256" key="1">
    <source>
        <dbReference type="SAM" id="MobiDB-lite"/>
    </source>
</evidence>
<keyword evidence="5" id="KW-1185">Reference proteome</keyword>
<organism evidence="4 5">
    <name type="scientific">Kribbella koreensis</name>
    <dbReference type="NCBI Taxonomy" id="57909"/>
    <lineage>
        <taxon>Bacteria</taxon>
        <taxon>Bacillati</taxon>
        <taxon>Actinomycetota</taxon>
        <taxon>Actinomycetes</taxon>
        <taxon>Propionibacteriales</taxon>
        <taxon>Kribbellaceae</taxon>
        <taxon>Kribbella</taxon>
    </lineage>
</organism>
<gene>
    <name evidence="4" type="ORF">GCM10009554_46210</name>
</gene>
<protein>
    <recommendedName>
        <fullName evidence="3">DUF306 domain-containing protein</fullName>
    </recommendedName>
</protein>
<feature type="compositionally biased region" description="Low complexity" evidence="1">
    <location>
        <begin position="81"/>
        <end position="94"/>
    </location>
</feature>
<evidence type="ECO:0000256" key="2">
    <source>
        <dbReference type="SAM" id="Phobius"/>
    </source>
</evidence>
<feature type="transmembrane region" description="Helical" evidence="2">
    <location>
        <begin position="48"/>
        <end position="69"/>
    </location>
</feature>
<reference evidence="5" key="1">
    <citation type="journal article" date="2019" name="Int. J. Syst. Evol. Microbiol.">
        <title>The Global Catalogue of Microorganisms (GCM) 10K type strain sequencing project: providing services to taxonomists for standard genome sequencing and annotation.</title>
        <authorList>
            <consortium name="The Broad Institute Genomics Platform"/>
            <consortium name="The Broad Institute Genome Sequencing Center for Infectious Disease"/>
            <person name="Wu L."/>
            <person name="Ma J."/>
        </authorList>
    </citation>
    <scope>NUCLEOTIDE SEQUENCE [LARGE SCALE GENOMIC DNA]</scope>
    <source>
        <strain evidence="5">JCM 10977</strain>
    </source>
</reference>
<evidence type="ECO:0000259" key="3">
    <source>
        <dbReference type="Pfam" id="PF03724"/>
    </source>
</evidence>
<dbReference type="Pfam" id="PF03724">
    <property type="entry name" value="META"/>
    <property type="match status" value="1"/>
</dbReference>
<sequence>MSKTELETEQLEDGLRATFERAAASVPPSADLVGRATVGAQQAQRRTWLISGAAAAAVAVVAAVSFSLAGPSQSTPQPAGSNPAPAGSNAQAPAATAQAVVGTWRPVHLSGFTTLKAARPDNPTITFKADGTWVGSDGCNGINGTYSIGQRGEFSSKSGSQRMVGCDNVPHTAILAAAKRITSDKTGLTFYAGDGREVARYARAR</sequence>
<dbReference type="RefSeq" id="WP_343973710.1">
    <property type="nucleotide sequence ID" value="NZ_BAAAHK010000011.1"/>
</dbReference>
<dbReference type="InterPro" id="IPR038670">
    <property type="entry name" value="HslJ-like_sf"/>
</dbReference>
<keyword evidence="2" id="KW-0472">Membrane</keyword>
<feature type="compositionally biased region" description="Polar residues" evidence="1">
    <location>
        <begin position="70"/>
        <end position="80"/>
    </location>
</feature>